<dbReference type="InterPro" id="IPR001789">
    <property type="entry name" value="Sig_transdc_resp-reg_receiver"/>
</dbReference>
<dbReference type="OrthoDB" id="9774822at2"/>
<dbReference type="PROSITE" id="PS51755">
    <property type="entry name" value="OMPR_PHOB"/>
    <property type="match status" value="1"/>
</dbReference>
<dbReference type="InterPro" id="IPR011006">
    <property type="entry name" value="CheY-like_superfamily"/>
</dbReference>
<name>A0A0H4VHX1_9BACT</name>
<dbReference type="AlphaFoldDB" id="A0A0H4VHX1"/>
<dbReference type="SMART" id="SM00862">
    <property type="entry name" value="Trans_reg_C"/>
    <property type="match status" value="1"/>
</dbReference>
<feature type="modified residue" description="4-aspartylphosphate" evidence="4">
    <location>
        <position position="57"/>
    </location>
</feature>
<organism evidence="8 9">
    <name type="scientific">Rufibacter radiotolerans</name>
    <dbReference type="NCBI Taxonomy" id="1379910"/>
    <lineage>
        <taxon>Bacteria</taxon>
        <taxon>Pseudomonadati</taxon>
        <taxon>Bacteroidota</taxon>
        <taxon>Cytophagia</taxon>
        <taxon>Cytophagales</taxon>
        <taxon>Hymenobacteraceae</taxon>
        <taxon>Rufibacter</taxon>
    </lineage>
</organism>
<evidence type="ECO:0000313" key="9">
    <source>
        <dbReference type="Proteomes" id="UP000036458"/>
    </source>
</evidence>
<dbReference type="CDD" id="cd17574">
    <property type="entry name" value="REC_OmpR"/>
    <property type="match status" value="1"/>
</dbReference>
<dbReference type="GO" id="GO:0000976">
    <property type="term" value="F:transcription cis-regulatory region binding"/>
    <property type="evidence" value="ECO:0007669"/>
    <property type="project" value="TreeGrafter"/>
</dbReference>
<evidence type="ECO:0000256" key="1">
    <source>
        <dbReference type="ARBA" id="ARBA00022553"/>
    </source>
</evidence>
<dbReference type="InterPro" id="IPR039420">
    <property type="entry name" value="WalR-like"/>
</dbReference>
<feature type="domain" description="Response regulatory" evidence="6">
    <location>
        <begin position="8"/>
        <end position="122"/>
    </location>
</feature>
<dbReference type="Pfam" id="PF00486">
    <property type="entry name" value="Trans_reg_C"/>
    <property type="match status" value="1"/>
</dbReference>
<evidence type="ECO:0000256" key="2">
    <source>
        <dbReference type="ARBA" id="ARBA00023012"/>
    </source>
</evidence>
<evidence type="ECO:0000313" key="8">
    <source>
        <dbReference type="EMBL" id="AKQ45320.1"/>
    </source>
</evidence>
<evidence type="ECO:0000259" key="7">
    <source>
        <dbReference type="PROSITE" id="PS51755"/>
    </source>
</evidence>
<keyword evidence="2" id="KW-0902">Two-component regulatory system</keyword>
<dbReference type="GO" id="GO:0032993">
    <property type="term" value="C:protein-DNA complex"/>
    <property type="evidence" value="ECO:0007669"/>
    <property type="project" value="TreeGrafter"/>
</dbReference>
<accession>A0A0H4VHX1</accession>
<feature type="DNA-binding region" description="OmpR/PhoB-type" evidence="5">
    <location>
        <begin position="136"/>
        <end position="233"/>
    </location>
</feature>
<dbReference type="PATRIC" id="fig|1379910.4.peg.1350"/>
<dbReference type="GO" id="GO:0006355">
    <property type="term" value="P:regulation of DNA-templated transcription"/>
    <property type="evidence" value="ECO:0007669"/>
    <property type="project" value="InterPro"/>
</dbReference>
<dbReference type="EMBL" id="CP010777">
    <property type="protein sequence ID" value="AKQ45320.1"/>
    <property type="molecule type" value="Genomic_DNA"/>
</dbReference>
<dbReference type="CDD" id="cd00383">
    <property type="entry name" value="trans_reg_C"/>
    <property type="match status" value="1"/>
</dbReference>
<evidence type="ECO:0000256" key="5">
    <source>
        <dbReference type="PROSITE-ProRule" id="PRU01091"/>
    </source>
</evidence>
<dbReference type="Pfam" id="PF00072">
    <property type="entry name" value="Response_reg"/>
    <property type="match status" value="1"/>
</dbReference>
<keyword evidence="3 5" id="KW-0238">DNA-binding</keyword>
<dbReference type="InterPro" id="IPR036388">
    <property type="entry name" value="WH-like_DNA-bd_sf"/>
</dbReference>
<feature type="domain" description="OmpR/PhoB-type" evidence="7">
    <location>
        <begin position="136"/>
        <end position="233"/>
    </location>
</feature>
<keyword evidence="9" id="KW-1185">Reference proteome</keyword>
<dbReference type="InterPro" id="IPR001867">
    <property type="entry name" value="OmpR/PhoB-type_DNA-bd"/>
</dbReference>
<dbReference type="Gene3D" id="1.10.10.10">
    <property type="entry name" value="Winged helix-like DNA-binding domain superfamily/Winged helix DNA-binding domain"/>
    <property type="match status" value="1"/>
</dbReference>
<evidence type="ECO:0000259" key="6">
    <source>
        <dbReference type="PROSITE" id="PS50110"/>
    </source>
</evidence>
<dbReference type="PANTHER" id="PTHR48111:SF40">
    <property type="entry name" value="PHOSPHATE REGULON TRANSCRIPTIONAL REGULATORY PROTEIN PHOB"/>
    <property type="match status" value="1"/>
</dbReference>
<protein>
    <submittedName>
        <fullName evidence="8">Transcriptional regulator</fullName>
    </submittedName>
</protein>
<dbReference type="InterPro" id="IPR016032">
    <property type="entry name" value="Sig_transdc_resp-reg_C-effctor"/>
</dbReference>
<dbReference type="Gene3D" id="3.40.50.2300">
    <property type="match status" value="1"/>
</dbReference>
<proteinExistence type="predicted"/>
<reference evidence="8 9" key="1">
    <citation type="submission" date="2015-01" db="EMBL/GenBank/DDBJ databases">
        <title>Rufibacter sp./DG31D/ whole genome sequencing.</title>
        <authorList>
            <person name="Kim M.K."/>
            <person name="Srinivasan S."/>
            <person name="Lee J.-J."/>
        </authorList>
    </citation>
    <scope>NUCLEOTIDE SEQUENCE [LARGE SCALE GENOMIC DNA]</scope>
    <source>
        <strain evidence="8 9">DG31D</strain>
    </source>
</reference>
<keyword evidence="1 4" id="KW-0597">Phosphoprotein</keyword>
<dbReference type="SUPFAM" id="SSF52172">
    <property type="entry name" value="CheY-like"/>
    <property type="match status" value="1"/>
</dbReference>
<dbReference type="RefSeq" id="WP_048920187.1">
    <property type="nucleotide sequence ID" value="NZ_CP010777.1"/>
</dbReference>
<dbReference type="SUPFAM" id="SSF46894">
    <property type="entry name" value="C-terminal effector domain of the bipartite response regulators"/>
    <property type="match status" value="1"/>
</dbReference>
<dbReference type="KEGG" id="ruf:TH63_06190"/>
<evidence type="ECO:0000256" key="4">
    <source>
        <dbReference type="PROSITE-ProRule" id="PRU00169"/>
    </source>
</evidence>
<dbReference type="SMART" id="SM00448">
    <property type="entry name" value="REC"/>
    <property type="match status" value="1"/>
</dbReference>
<dbReference type="STRING" id="1379910.TH63_06190"/>
<dbReference type="PANTHER" id="PTHR48111">
    <property type="entry name" value="REGULATOR OF RPOS"/>
    <property type="match status" value="1"/>
</dbReference>
<dbReference type="Proteomes" id="UP000036458">
    <property type="component" value="Chromosome"/>
</dbReference>
<dbReference type="PROSITE" id="PS50110">
    <property type="entry name" value="RESPONSE_REGULATORY"/>
    <property type="match status" value="1"/>
</dbReference>
<evidence type="ECO:0000256" key="3">
    <source>
        <dbReference type="ARBA" id="ARBA00023125"/>
    </source>
</evidence>
<dbReference type="GO" id="GO:0000156">
    <property type="term" value="F:phosphorelay response regulator activity"/>
    <property type="evidence" value="ECO:0007669"/>
    <property type="project" value="TreeGrafter"/>
</dbReference>
<sequence>MSSQSNTRLLLVEDDPNFGMVLKDYLELHDYDVTLCTDGVQGLKMFQKAPFDVCILDVMMPLKDGFSLAADIKKIDPDMPVIFLTAKAMKADMLEGYRIGADDYITKPFDSEILLYKLKAILHRKAAQTTADKPEAPEYHLGNYVFNPKTRHITLGDQDQKLSPKESELLLMLCQYLNDVLPREAALSKIWKEDNYFTARSMDVFVTKLRKYLKGDPRVEIVNVHGNGFRLVAPVNEPKEMAPTH</sequence>
<gene>
    <name evidence="8" type="ORF">TH63_06190</name>
</gene>